<dbReference type="Pfam" id="PF24883">
    <property type="entry name" value="NPHP3_N"/>
    <property type="match status" value="1"/>
</dbReference>
<dbReference type="InterPro" id="IPR056884">
    <property type="entry name" value="NPHP3-like_N"/>
</dbReference>
<proteinExistence type="predicted"/>
<keyword evidence="4" id="KW-1185">Reference proteome</keyword>
<keyword evidence="1" id="KW-0677">Repeat</keyword>
<dbReference type="RefSeq" id="XP_046067790.1">
    <property type="nucleotide sequence ID" value="XM_046211923.1"/>
</dbReference>
<feature type="domain" description="Nephrocystin 3-like N-terminal" evidence="2">
    <location>
        <begin position="201"/>
        <end position="355"/>
    </location>
</feature>
<dbReference type="InterPro" id="IPR027417">
    <property type="entry name" value="P-loop_NTPase"/>
</dbReference>
<dbReference type="Proteomes" id="UP001201262">
    <property type="component" value="Unassembled WGS sequence"/>
</dbReference>
<accession>A0AAD4KJI6</accession>
<evidence type="ECO:0000259" key="2">
    <source>
        <dbReference type="Pfam" id="PF24883"/>
    </source>
</evidence>
<dbReference type="EMBL" id="JAJTJA010000011">
    <property type="protein sequence ID" value="KAH8691793.1"/>
    <property type="molecule type" value="Genomic_DNA"/>
</dbReference>
<sequence length="561" mass="62687">MDGISDTASLAALVELAATIIDYVRKVVDAPIQRKRLLAALIQARGLLSTLVELTNEVGDEDWSYSIQSLSAPYGPLSTFQELLENMTKKLGITPGGKIITAFNRLRWPLDQTSLENMITSLEKLKSHFLLAMTNDHIRLSKTIRDELHKVERHMTEATMRIQRQTILSLSREQELIVNSLSLGNLYRELDRDKIMEKRASTEWFLRHSTFKQWHDAISGPSTLVLTGSPGSGKSSTCQATHFFLKAWHQSEIDVCVAYFAFEYRQRETLSESLVLSNIIQQIVLQRPYLVEHIVNMRVTGGALSLVESVGLISQIRRDLKQLYLILDGLDECERTSRNVVEALLQIDLPLRIVVAGRGIDVSSWSLRNSVTVNVDDCITLSDRLDCINKMLEENPRIAAYLDYSPENIAKAAKLIVEQSNGSFIIMTSMVKSLAQSETRATFERLLSNTYPSLMEVYELKLDDVMHQPAELAALANKVLRMMLAGPVRVSQLKTTLTPELKDVASAQGLGMDLTDEEIAKVICSSCKGFVSASDLGTPGLRIHLAHQSAMDFLKTHGIAE</sequence>
<dbReference type="PANTHER" id="PTHR10039:SF16">
    <property type="entry name" value="GPI INOSITOL-DEACYLASE"/>
    <property type="match status" value="1"/>
</dbReference>
<comment type="caution">
    <text evidence="3">The sequence shown here is derived from an EMBL/GenBank/DDBJ whole genome shotgun (WGS) entry which is preliminary data.</text>
</comment>
<evidence type="ECO:0000313" key="4">
    <source>
        <dbReference type="Proteomes" id="UP001201262"/>
    </source>
</evidence>
<name>A0AAD4KJI6_9EURO</name>
<protein>
    <recommendedName>
        <fullName evidence="2">Nephrocystin 3-like N-terminal domain-containing protein</fullName>
    </recommendedName>
</protein>
<dbReference type="Gene3D" id="3.40.50.300">
    <property type="entry name" value="P-loop containing nucleotide triphosphate hydrolases"/>
    <property type="match status" value="1"/>
</dbReference>
<evidence type="ECO:0000256" key="1">
    <source>
        <dbReference type="ARBA" id="ARBA00022737"/>
    </source>
</evidence>
<gene>
    <name evidence="3" type="ORF">BGW36DRAFT_303870</name>
</gene>
<reference evidence="3" key="1">
    <citation type="submission" date="2021-12" db="EMBL/GenBank/DDBJ databases">
        <title>Convergent genome expansion in fungi linked to evolution of root-endophyte symbiosis.</title>
        <authorList>
            <consortium name="DOE Joint Genome Institute"/>
            <person name="Ke Y.-H."/>
            <person name="Bonito G."/>
            <person name="Liao H.-L."/>
            <person name="Looney B."/>
            <person name="Rojas-Flechas A."/>
            <person name="Nash J."/>
            <person name="Hameed K."/>
            <person name="Schadt C."/>
            <person name="Martin F."/>
            <person name="Crous P.W."/>
            <person name="Miettinen O."/>
            <person name="Magnuson J.K."/>
            <person name="Labbe J."/>
            <person name="Jacobson D."/>
            <person name="Doktycz M.J."/>
            <person name="Veneault-Fourrey C."/>
            <person name="Kuo A."/>
            <person name="Mondo S."/>
            <person name="Calhoun S."/>
            <person name="Riley R."/>
            <person name="Ohm R."/>
            <person name="LaButti K."/>
            <person name="Andreopoulos B."/>
            <person name="Pangilinan J."/>
            <person name="Nolan M."/>
            <person name="Tritt A."/>
            <person name="Clum A."/>
            <person name="Lipzen A."/>
            <person name="Daum C."/>
            <person name="Barry K."/>
            <person name="Grigoriev I.V."/>
            <person name="Vilgalys R."/>
        </authorList>
    </citation>
    <scope>NUCLEOTIDE SEQUENCE</scope>
    <source>
        <strain evidence="3">PMI_201</strain>
    </source>
</reference>
<dbReference type="SUPFAM" id="SSF52540">
    <property type="entry name" value="P-loop containing nucleoside triphosphate hydrolases"/>
    <property type="match status" value="1"/>
</dbReference>
<dbReference type="GeneID" id="70242210"/>
<dbReference type="AlphaFoldDB" id="A0AAD4KJI6"/>
<dbReference type="PANTHER" id="PTHR10039">
    <property type="entry name" value="AMELOGENIN"/>
    <property type="match status" value="1"/>
</dbReference>
<organism evidence="3 4">
    <name type="scientific">Talaromyces proteolyticus</name>
    <dbReference type="NCBI Taxonomy" id="1131652"/>
    <lineage>
        <taxon>Eukaryota</taxon>
        <taxon>Fungi</taxon>
        <taxon>Dikarya</taxon>
        <taxon>Ascomycota</taxon>
        <taxon>Pezizomycotina</taxon>
        <taxon>Eurotiomycetes</taxon>
        <taxon>Eurotiomycetidae</taxon>
        <taxon>Eurotiales</taxon>
        <taxon>Trichocomaceae</taxon>
        <taxon>Talaromyces</taxon>
        <taxon>Talaromyces sect. Bacilispori</taxon>
    </lineage>
</organism>
<evidence type="ECO:0000313" key="3">
    <source>
        <dbReference type="EMBL" id="KAH8691793.1"/>
    </source>
</evidence>